<dbReference type="AlphaFoldDB" id="A0A0C2WRU3"/>
<dbReference type="Proteomes" id="UP000054549">
    <property type="component" value="Unassembled WGS sequence"/>
</dbReference>
<dbReference type="HOGENOM" id="CLU_3013745_0_0_1"/>
<sequence length="56" mass="6126">MAVYYCLLNISVHVVIIFSTPESAPSLALLKGACRCRPEPELGVHSYHSLIGRSII</sequence>
<organism evidence="1 2">
    <name type="scientific">Amanita muscaria (strain Koide BX008)</name>
    <dbReference type="NCBI Taxonomy" id="946122"/>
    <lineage>
        <taxon>Eukaryota</taxon>
        <taxon>Fungi</taxon>
        <taxon>Dikarya</taxon>
        <taxon>Basidiomycota</taxon>
        <taxon>Agaricomycotina</taxon>
        <taxon>Agaricomycetes</taxon>
        <taxon>Agaricomycetidae</taxon>
        <taxon>Agaricales</taxon>
        <taxon>Pluteineae</taxon>
        <taxon>Amanitaceae</taxon>
        <taxon>Amanita</taxon>
    </lineage>
</organism>
<evidence type="ECO:0000313" key="2">
    <source>
        <dbReference type="Proteomes" id="UP000054549"/>
    </source>
</evidence>
<proteinExistence type="predicted"/>
<accession>A0A0C2WRU3</accession>
<reference evidence="1 2" key="1">
    <citation type="submission" date="2014-04" db="EMBL/GenBank/DDBJ databases">
        <title>Evolutionary Origins and Diversification of the Mycorrhizal Mutualists.</title>
        <authorList>
            <consortium name="DOE Joint Genome Institute"/>
            <consortium name="Mycorrhizal Genomics Consortium"/>
            <person name="Kohler A."/>
            <person name="Kuo A."/>
            <person name="Nagy L.G."/>
            <person name="Floudas D."/>
            <person name="Copeland A."/>
            <person name="Barry K.W."/>
            <person name="Cichocki N."/>
            <person name="Veneault-Fourrey C."/>
            <person name="LaButti K."/>
            <person name="Lindquist E.A."/>
            <person name="Lipzen A."/>
            <person name="Lundell T."/>
            <person name="Morin E."/>
            <person name="Murat C."/>
            <person name="Riley R."/>
            <person name="Ohm R."/>
            <person name="Sun H."/>
            <person name="Tunlid A."/>
            <person name="Henrissat B."/>
            <person name="Grigoriev I.V."/>
            <person name="Hibbett D.S."/>
            <person name="Martin F."/>
        </authorList>
    </citation>
    <scope>NUCLEOTIDE SEQUENCE [LARGE SCALE GENOMIC DNA]</scope>
    <source>
        <strain evidence="1 2">Koide BX008</strain>
    </source>
</reference>
<gene>
    <name evidence="1" type="ORF">M378DRAFT_1006610</name>
</gene>
<dbReference type="EMBL" id="KN818315">
    <property type="protein sequence ID" value="KIL59471.1"/>
    <property type="molecule type" value="Genomic_DNA"/>
</dbReference>
<dbReference type="InParanoid" id="A0A0C2WRU3"/>
<evidence type="ECO:0000313" key="1">
    <source>
        <dbReference type="EMBL" id="KIL59471.1"/>
    </source>
</evidence>
<protein>
    <submittedName>
        <fullName evidence="1">Uncharacterized protein</fullName>
    </submittedName>
</protein>
<name>A0A0C2WRU3_AMAMK</name>
<keyword evidence="2" id="KW-1185">Reference proteome</keyword>